<dbReference type="CDD" id="cd17574">
    <property type="entry name" value="REC_OmpR"/>
    <property type="match status" value="1"/>
</dbReference>
<evidence type="ECO:0000259" key="9">
    <source>
        <dbReference type="PROSITE" id="PS51755"/>
    </source>
</evidence>
<feature type="domain" description="Response regulatory" evidence="8">
    <location>
        <begin position="2"/>
        <end position="114"/>
    </location>
</feature>
<keyword evidence="4 7" id="KW-0238">DNA-binding</keyword>
<dbReference type="Gene3D" id="6.10.250.690">
    <property type="match status" value="1"/>
</dbReference>
<dbReference type="RefSeq" id="WP_071677108.1">
    <property type="nucleotide sequence ID" value="NZ_CP016312.1"/>
</dbReference>
<evidence type="ECO:0000313" key="10">
    <source>
        <dbReference type="EMBL" id="APD09398.1"/>
    </source>
</evidence>
<dbReference type="GO" id="GO:0000156">
    <property type="term" value="F:phosphorelay response regulator activity"/>
    <property type="evidence" value="ECO:0007669"/>
    <property type="project" value="TreeGrafter"/>
</dbReference>
<evidence type="ECO:0000256" key="3">
    <source>
        <dbReference type="ARBA" id="ARBA00023015"/>
    </source>
</evidence>
<dbReference type="STRING" id="56956.A0O31_01263"/>
<evidence type="ECO:0000256" key="6">
    <source>
        <dbReference type="PROSITE-ProRule" id="PRU00169"/>
    </source>
</evidence>
<feature type="domain" description="OmpR/PhoB-type" evidence="9">
    <location>
        <begin position="120"/>
        <end position="219"/>
    </location>
</feature>
<evidence type="ECO:0000256" key="5">
    <source>
        <dbReference type="ARBA" id="ARBA00023163"/>
    </source>
</evidence>
<dbReference type="GO" id="GO:0006355">
    <property type="term" value="P:regulation of DNA-templated transcription"/>
    <property type="evidence" value="ECO:0007669"/>
    <property type="project" value="InterPro"/>
</dbReference>
<keyword evidence="3" id="KW-0805">Transcription regulation</keyword>
<name>A0A1J0LSW0_THEBO</name>
<dbReference type="InterPro" id="IPR036388">
    <property type="entry name" value="WH-like_DNA-bd_sf"/>
</dbReference>
<feature type="modified residue" description="4-aspartylphosphate" evidence="6">
    <location>
        <position position="49"/>
    </location>
</feature>
<evidence type="ECO:0000256" key="2">
    <source>
        <dbReference type="ARBA" id="ARBA00023012"/>
    </source>
</evidence>
<dbReference type="InterPro" id="IPR011006">
    <property type="entry name" value="CheY-like_superfamily"/>
</dbReference>
<keyword evidence="5" id="KW-0804">Transcription</keyword>
<keyword evidence="2" id="KW-0902">Two-component regulatory system</keyword>
<accession>A0A1J0LSW0</accession>
<evidence type="ECO:0000256" key="7">
    <source>
        <dbReference type="PROSITE-ProRule" id="PRU01091"/>
    </source>
</evidence>
<dbReference type="SMART" id="SM00862">
    <property type="entry name" value="Trans_reg_C"/>
    <property type="match status" value="1"/>
</dbReference>
<dbReference type="AlphaFoldDB" id="A0A1J0LSW0"/>
<dbReference type="GO" id="GO:0000976">
    <property type="term" value="F:transcription cis-regulatory region binding"/>
    <property type="evidence" value="ECO:0007669"/>
    <property type="project" value="TreeGrafter"/>
</dbReference>
<dbReference type="PROSITE" id="PS51755">
    <property type="entry name" value="OMPR_PHOB"/>
    <property type="match status" value="1"/>
</dbReference>
<dbReference type="InterPro" id="IPR001789">
    <property type="entry name" value="Sig_transdc_resp-reg_receiver"/>
</dbReference>
<keyword evidence="1 6" id="KW-0597">Phosphoprotein</keyword>
<dbReference type="EMBL" id="CP016312">
    <property type="protein sequence ID" value="APD09398.1"/>
    <property type="molecule type" value="Genomic_DNA"/>
</dbReference>
<dbReference type="OrthoDB" id="24946at2"/>
<dbReference type="SUPFAM" id="SSF52172">
    <property type="entry name" value="CheY-like"/>
    <property type="match status" value="1"/>
</dbReference>
<gene>
    <name evidence="10" type="ORF">A0O31_01263</name>
</gene>
<dbReference type="SMART" id="SM00448">
    <property type="entry name" value="REC"/>
    <property type="match status" value="1"/>
</dbReference>
<dbReference type="GO" id="GO:0005829">
    <property type="term" value="C:cytosol"/>
    <property type="evidence" value="ECO:0007669"/>
    <property type="project" value="TreeGrafter"/>
</dbReference>
<proteinExistence type="predicted"/>
<dbReference type="InterPro" id="IPR039420">
    <property type="entry name" value="WalR-like"/>
</dbReference>
<evidence type="ECO:0000313" key="11">
    <source>
        <dbReference type="Proteomes" id="UP000182993"/>
    </source>
</evidence>
<dbReference type="FunFam" id="1.10.10.10:FF:000018">
    <property type="entry name" value="DNA-binding response regulator ResD"/>
    <property type="match status" value="1"/>
</dbReference>
<organism evidence="10 11">
    <name type="scientific">Thermus brockianus</name>
    <dbReference type="NCBI Taxonomy" id="56956"/>
    <lineage>
        <taxon>Bacteria</taxon>
        <taxon>Thermotogati</taxon>
        <taxon>Deinococcota</taxon>
        <taxon>Deinococci</taxon>
        <taxon>Thermales</taxon>
        <taxon>Thermaceae</taxon>
        <taxon>Thermus</taxon>
    </lineage>
</organism>
<dbReference type="Gene3D" id="3.40.50.2300">
    <property type="match status" value="1"/>
</dbReference>
<dbReference type="InterPro" id="IPR001867">
    <property type="entry name" value="OmpR/PhoB-type_DNA-bd"/>
</dbReference>
<evidence type="ECO:0000256" key="1">
    <source>
        <dbReference type="ARBA" id="ARBA00022553"/>
    </source>
</evidence>
<reference evidence="11" key="1">
    <citation type="submission" date="2016-06" db="EMBL/GenBank/DDBJ databases">
        <title>Whole genome sequencing of Thermus brockianus strain GE-1.</title>
        <authorList>
            <person name="Schaefers C."/>
            <person name="Blank S."/>
            <person name="Wiebusch S."/>
            <person name="Elleuche S."/>
            <person name="Antranikian G."/>
        </authorList>
    </citation>
    <scope>NUCLEOTIDE SEQUENCE [LARGE SCALE GENOMIC DNA]</scope>
    <source>
        <strain evidence="11">GE-1</strain>
    </source>
</reference>
<evidence type="ECO:0000256" key="4">
    <source>
        <dbReference type="ARBA" id="ARBA00023125"/>
    </source>
</evidence>
<dbReference type="Proteomes" id="UP000182993">
    <property type="component" value="Chromosome"/>
</dbReference>
<protein>
    <submittedName>
        <fullName evidence="10">Response regulator</fullName>
    </submittedName>
</protein>
<dbReference type="Gene3D" id="1.10.10.10">
    <property type="entry name" value="Winged helix-like DNA-binding domain superfamily/Winged helix DNA-binding domain"/>
    <property type="match status" value="1"/>
</dbReference>
<dbReference type="KEGG" id="tbc:A0O31_01263"/>
<sequence length="227" mass="25508">MKVLLVDDDPALLEVLGAYLREAGFDVLLAEDGEKALALYPMADLVILDLMLPRLHGFQVAEILRRERPDLPLLMLTARGEEEDKVRGLELGADDYVVKPFSPKEVVARVKALLRRVGLKEELRYGPLLLLPKARQAYLDGKPLALSRLEFDLLLTLAQHPGMVFSRERLLEKVWGPSFPGVDRVVDVHVAALRKKLGDDPDHPRFIETVRGVGYRFREDAGDAPFP</sequence>
<dbReference type="GO" id="GO:0032993">
    <property type="term" value="C:protein-DNA complex"/>
    <property type="evidence" value="ECO:0007669"/>
    <property type="project" value="TreeGrafter"/>
</dbReference>
<dbReference type="Pfam" id="PF00486">
    <property type="entry name" value="Trans_reg_C"/>
    <property type="match status" value="1"/>
</dbReference>
<evidence type="ECO:0000259" key="8">
    <source>
        <dbReference type="PROSITE" id="PS50110"/>
    </source>
</evidence>
<dbReference type="PANTHER" id="PTHR48111">
    <property type="entry name" value="REGULATOR OF RPOS"/>
    <property type="match status" value="1"/>
</dbReference>
<dbReference type="PROSITE" id="PS50110">
    <property type="entry name" value="RESPONSE_REGULATORY"/>
    <property type="match status" value="1"/>
</dbReference>
<dbReference type="CDD" id="cd00383">
    <property type="entry name" value="trans_reg_C"/>
    <property type="match status" value="1"/>
</dbReference>
<feature type="DNA-binding region" description="OmpR/PhoB-type" evidence="7">
    <location>
        <begin position="120"/>
        <end position="219"/>
    </location>
</feature>
<dbReference type="PANTHER" id="PTHR48111:SF4">
    <property type="entry name" value="DNA-BINDING DUAL TRANSCRIPTIONAL REGULATOR OMPR"/>
    <property type="match status" value="1"/>
</dbReference>
<dbReference type="Pfam" id="PF00072">
    <property type="entry name" value="Response_reg"/>
    <property type="match status" value="1"/>
</dbReference>